<keyword evidence="4" id="KW-1185">Reference proteome</keyword>
<keyword evidence="1" id="KW-0378">Hydrolase</keyword>
<dbReference type="Pfam" id="PF07859">
    <property type="entry name" value="Abhydrolase_3"/>
    <property type="match status" value="1"/>
</dbReference>
<evidence type="ECO:0000259" key="2">
    <source>
        <dbReference type="Pfam" id="PF07859"/>
    </source>
</evidence>
<evidence type="ECO:0000256" key="1">
    <source>
        <dbReference type="ARBA" id="ARBA00022801"/>
    </source>
</evidence>
<dbReference type="PANTHER" id="PTHR48081:SF8">
    <property type="entry name" value="ALPHA_BETA HYDROLASE FOLD-3 DOMAIN-CONTAINING PROTEIN-RELATED"/>
    <property type="match status" value="1"/>
</dbReference>
<gene>
    <name evidence="3" type="ORF">DFR67_113143</name>
</gene>
<dbReference type="InterPro" id="IPR029058">
    <property type="entry name" value="AB_hydrolase_fold"/>
</dbReference>
<organism evidence="3 4">
    <name type="scientific">Williamsia limnetica</name>
    <dbReference type="NCBI Taxonomy" id="882452"/>
    <lineage>
        <taxon>Bacteria</taxon>
        <taxon>Bacillati</taxon>
        <taxon>Actinomycetota</taxon>
        <taxon>Actinomycetes</taxon>
        <taxon>Mycobacteriales</taxon>
        <taxon>Nocardiaceae</taxon>
        <taxon>Williamsia</taxon>
    </lineage>
</organism>
<dbReference type="RefSeq" id="WP_110471505.1">
    <property type="nucleotide sequence ID" value="NZ_QJSP01000013.1"/>
</dbReference>
<accession>A0A318RE91</accession>
<dbReference type="SUPFAM" id="SSF53474">
    <property type="entry name" value="alpha/beta-Hydrolases"/>
    <property type="match status" value="1"/>
</dbReference>
<sequence>MALSPEAQQIVDLAASRFPGSMSGMPVADLRAMLAASARPSTTPIYERFDLRVPSDAGGVPVRVYRPSPEPALPLVIWLHSGGFVVGGLDQNDEYLRVLSITAGVVVVSVDYRLAPEHRYPAALDDARAVWDWLKAGPAEVAADTGLVALAGESAGGSLTLALSQQLKDLGLPLPDAQIIFYGTAQTRVSNPECSTSLLTPEDCEWFWDQYVPDTAQRSDPYVSPALALDLTGLPPTLLATAEVDPTRDSTEEYGRMLLASGVPVEMHRYDGMMHGFATMTGALRPAADLFDRTVQFINRVLVHPHTETRSL</sequence>
<dbReference type="InterPro" id="IPR013094">
    <property type="entry name" value="AB_hydrolase_3"/>
</dbReference>
<name>A0A318RE91_WILLI</name>
<proteinExistence type="predicted"/>
<dbReference type="OrthoDB" id="3181909at2"/>
<dbReference type="Gene3D" id="3.40.50.1820">
    <property type="entry name" value="alpha/beta hydrolase"/>
    <property type="match status" value="1"/>
</dbReference>
<feature type="domain" description="Alpha/beta hydrolase fold-3" evidence="2">
    <location>
        <begin position="76"/>
        <end position="278"/>
    </location>
</feature>
<dbReference type="InterPro" id="IPR050300">
    <property type="entry name" value="GDXG_lipolytic_enzyme"/>
</dbReference>
<dbReference type="AlphaFoldDB" id="A0A318RE91"/>
<comment type="caution">
    <text evidence="3">The sequence shown here is derived from an EMBL/GenBank/DDBJ whole genome shotgun (WGS) entry which is preliminary data.</text>
</comment>
<dbReference type="EMBL" id="QJSP01000013">
    <property type="protein sequence ID" value="PYE14349.1"/>
    <property type="molecule type" value="Genomic_DNA"/>
</dbReference>
<evidence type="ECO:0000313" key="4">
    <source>
        <dbReference type="Proteomes" id="UP000247591"/>
    </source>
</evidence>
<dbReference type="GO" id="GO:0016787">
    <property type="term" value="F:hydrolase activity"/>
    <property type="evidence" value="ECO:0007669"/>
    <property type="project" value="UniProtKB-KW"/>
</dbReference>
<dbReference type="PANTHER" id="PTHR48081">
    <property type="entry name" value="AB HYDROLASE SUPERFAMILY PROTEIN C4A8.06C"/>
    <property type="match status" value="1"/>
</dbReference>
<protein>
    <submittedName>
        <fullName evidence="3">Acetyl esterase</fullName>
    </submittedName>
</protein>
<reference evidence="3 4" key="1">
    <citation type="submission" date="2018-06" db="EMBL/GenBank/DDBJ databases">
        <title>Genomic Encyclopedia of Type Strains, Phase IV (KMG-IV): sequencing the most valuable type-strain genomes for metagenomic binning, comparative biology and taxonomic classification.</title>
        <authorList>
            <person name="Goeker M."/>
        </authorList>
    </citation>
    <scope>NUCLEOTIDE SEQUENCE [LARGE SCALE GENOMIC DNA]</scope>
    <source>
        <strain evidence="3 4">DSM 45521</strain>
    </source>
</reference>
<dbReference type="Proteomes" id="UP000247591">
    <property type="component" value="Unassembled WGS sequence"/>
</dbReference>
<evidence type="ECO:0000313" key="3">
    <source>
        <dbReference type="EMBL" id="PYE14349.1"/>
    </source>
</evidence>